<evidence type="ECO:0000313" key="4">
    <source>
        <dbReference type="Proteomes" id="UP000001555"/>
    </source>
</evidence>
<dbReference type="AlphaFoldDB" id="B7QEN7"/>
<accession>B7QEN7</accession>
<dbReference type="Proteomes" id="UP000001555">
    <property type="component" value="Unassembled WGS sequence"/>
</dbReference>
<dbReference type="VEuPathDB" id="VectorBase:ISCW022232"/>
<dbReference type="EMBL" id="ABJB010547787">
    <property type="status" value="NOT_ANNOTATED_CDS"/>
    <property type="molecule type" value="Genomic_DNA"/>
</dbReference>
<sequence length="110" mass="11945">GASQPRDVPPRPPPRRQSREQTERPRMQITGAACHAPRMPSGRRPPRAESVAGRANGRPPLRERVSASLQTSPDLGIQTDPPGSVGEECGLPIPRPANKSRPHHCPFEPT</sequence>
<name>B7QEN7_IXOSC</name>
<feature type="non-terminal residue" evidence="2">
    <location>
        <position position="110"/>
    </location>
</feature>
<evidence type="ECO:0000313" key="3">
    <source>
        <dbReference type="EnsemblMetazoa" id="ISCW022232-PA"/>
    </source>
</evidence>
<dbReference type="HOGENOM" id="CLU_2177335_0_0_1"/>
<feature type="compositionally biased region" description="Basic and acidic residues" evidence="1">
    <location>
        <begin position="17"/>
        <end position="26"/>
    </location>
</feature>
<gene>
    <name evidence="2" type="ORF">IscW_ISCW022232</name>
</gene>
<organism>
    <name type="scientific">Ixodes scapularis</name>
    <name type="common">Black-legged tick</name>
    <name type="synonym">Deer tick</name>
    <dbReference type="NCBI Taxonomy" id="6945"/>
    <lineage>
        <taxon>Eukaryota</taxon>
        <taxon>Metazoa</taxon>
        <taxon>Ecdysozoa</taxon>
        <taxon>Arthropoda</taxon>
        <taxon>Chelicerata</taxon>
        <taxon>Arachnida</taxon>
        <taxon>Acari</taxon>
        <taxon>Parasitiformes</taxon>
        <taxon>Ixodida</taxon>
        <taxon>Ixodoidea</taxon>
        <taxon>Ixodidae</taxon>
        <taxon>Ixodinae</taxon>
        <taxon>Ixodes</taxon>
    </lineage>
</organism>
<proteinExistence type="predicted"/>
<dbReference type="PaxDb" id="6945-B7QEN7"/>
<keyword evidence="4" id="KW-1185">Reference proteome</keyword>
<reference evidence="3" key="2">
    <citation type="submission" date="2020-05" db="UniProtKB">
        <authorList>
            <consortium name="EnsemblMetazoa"/>
        </authorList>
    </citation>
    <scope>IDENTIFICATION</scope>
    <source>
        <strain evidence="3">wikel</strain>
    </source>
</reference>
<dbReference type="EMBL" id="DS921995">
    <property type="protein sequence ID" value="EEC17309.1"/>
    <property type="molecule type" value="Genomic_DNA"/>
</dbReference>
<evidence type="ECO:0000313" key="2">
    <source>
        <dbReference type="EMBL" id="EEC17309.1"/>
    </source>
</evidence>
<dbReference type="EMBL" id="ABJB010478188">
    <property type="status" value="NOT_ANNOTATED_CDS"/>
    <property type="molecule type" value="Genomic_DNA"/>
</dbReference>
<feature type="region of interest" description="Disordered" evidence="1">
    <location>
        <begin position="1"/>
        <end position="110"/>
    </location>
</feature>
<evidence type="ECO:0000256" key="1">
    <source>
        <dbReference type="SAM" id="MobiDB-lite"/>
    </source>
</evidence>
<dbReference type="EnsemblMetazoa" id="ISCW022232-RA">
    <property type="protein sequence ID" value="ISCW022232-PA"/>
    <property type="gene ID" value="ISCW022232"/>
</dbReference>
<feature type="non-terminal residue" evidence="2">
    <location>
        <position position="1"/>
    </location>
</feature>
<dbReference type="InParanoid" id="B7QEN7"/>
<dbReference type="VEuPathDB" id="VectorBase:ISCI022232"/>
<reference evidence="2 4" key="1">
    <citation type="submission" date="2008-03" db="EMBL/GenBank/DDBJ databases">
        <title>Annotation of Ixodes scapularis.</title>
        <authorList>
            <consortium name="Ixodes scapularis Genome Project Consortium"/>
            <person name="Caler E."/>
            <person name="Hannick L.I."/>
            <person name="Bidwell S."/>
            <person name="Joardar V."/>
            <person name="Thiagarajan M."/>
            <person name="Amedeo P."/>
            <person name="Galinsky K.J."/>
            <person name="Schobel S."/>
            <person name="Inman J."/>
            <person name="Hostetler J."/>
            <person name="Miller J."/>
            <person name="Hammond M."/>
            <person name="Megy K."/>
            <person name="Lawson D."/>
            <person name="Kodira C."/>
            <person name="Sutton G."/>
            <person name="Meyer J."/>
            <person name="Hill C.A."/>
            <person name="Birren B."/>
            <person name="Nene V."/>
            <person name="Collins F."/>
            <person name="Alarcon-Chaidez F."/>
            <person name="Wikel S."/>
            <person name="Strausberg R."/>
        </authorList>
    </citation>
    <scope>NUCLEOTIDE SEQUENCE [LARGE SCALE GENOMIC DNA]</scope>
    <source>
        <strain evidence="4">Wikel</strain>
        <strain evidence="2">Wikel colony</strain>
    </source>
</reference>
<protein>
    <submittedName>
        <fullName evidence="2 3">Uncharacterized protein</fullName>
    </submittedName>
</protein>